<comment type="caution">
    <text evidence="1">The sequence shown here is derived from an EMBL/GenBank/DDBJ whole genome shotgun (WGS) entry which is preliminary data.</text>
</comment>
<evidence type="ECO:0000313" key="1">
    <source>
        <dbReference type="EMBL" id="MDR6224376.1"/>
    </source>
</evidence>
<dbReference type="Proteomes" id="UP001185012">
    <property type="component" value="Unassembled WGS sequence"/>
</dbReference>
<gene>
    <name evidence="1" type="ORF">JOE21_000364</name>
</gene>
<dbReference type="Pfam" id="PF10830">
    <property type="entry name" value="DUF2553"/>
    <property type="match status" value="1"/>
</dbReference>
<organism evidence="1 2">
    <name type="scientific">Desmospora profundinema</name>
    <dbReference type="NCBI Taxonomy" id="1571184"/>
    <lineage>
        <taxon>Bacteria</taxon>
        <taxon>Bacillati</taxon>
        <taxon>Bacillota</taxon>
        <taxon>Bacilli</taxon>
        <taxon>Bacillales</taxon>
        <taxon>Thermoactinomycetaceae</taxon>
        <taxon>Desmospora</taxon>
    </lineage>
</organism>
<dbReference type="RefSeq" id="WP_309861642.1">
    <property type="nucleotide sequence ID" value="NZ_JAVDQG010000001.1"/>
</dbReference>
<dbReference type="EMBL" id="JAVDQG010000001">
    <property type="protein sequence ID" value="MDR6224376.1"/>
    <property type="molecule type" value="Genomic_DNA"/>
</dbReference>
<reference evidence="1 2" key="1">
    <citation type="submission" date="2023-07" db="EMBL/GenBank/DDBJ databases">
        <title>Genomic Encyclopedia of Type Strains, Phase IV (KMG-IV): sequencing the most valuable type-strain genomes for metagenomic binning, comparative biology and taxonomic classification.</title>
        <authorList>
            <person name="Goeker M."/>
        </authorList>
    </citation>
    <scope>NUCLEOTIDE SEQUENCE [LARGE SCALE GENOMIC DNA]</scope>
    <source>
        <strain evidence="1 2">DSM 45903</strain>
    </source>
</reference>
<proteinExistence type="predicted"/>
<protein>
    <recommendedName>
        <fullName evidence="3">DUF2553 family protein</fullName>
    </recommendedName>
</protein>
<evidence type="ECO:0000313" key="2">
    <source>
        <dbReference type="Proteomes" id="UP001185012"/>
    </source>
</evidence>
<accession>A0ABU1II59</accession>
<keyword evidence="2" id="KW-1185">Reference proteome</keyword>
<dbReference type="InterPro" id="IPR020140">
    <property type="entry name" value="Uncharacterised_YusG"/>
</dbReference>
<name>A0ABU1II59_9BACL</name>
<evidence type="ECO:0008006" key="3">
    <source>
        <dbReference type="Google" id="ProtNLM"/>
    </source>
</evidence>
<sequence length="66" mass="7685">MRDITSEVIGRIKNGRIVLYDGNRPIGETGLNVLKLKNGYIIRNHRLYTKTDRNVQYVENCDMGWC</sequence>